<evidence type="ECO:0000313" key="1">
    <source>
        <dbReference type="EMBL" id="GAS92221.1"/>
    </source>
</evidence>
<dbReference type="Proteomes" id="UP000069620">
    <property type="component" value="Unassembled WGS sequence"/>
</dbReference>
<dbReference type="STRING" id="146020.RMCB_6317"/>
<comment type="caution">
    <text evidence="1">The sequence shown here is derived from an EMBL/GenBank/DDBJ whole genome shotgun (WGS) entry which is preliminary data.</text>
</comment>
<sequence>MEDPPYWRVTSVLGPTYPVPVVRPTLRGAKKSVERRLQPTDLPAPDGSMLSDLFTTVLPELL</sequence>
<keyword evidence="2" id="KW-1185">Reference proteome</keyword>
<dbReference type="AlphaFoldDB" id="A0A100W5Z3"/>
<name>A0A100W5Z3_9MYCO</name>
<accession>A0A100W5Z3</accession>
<reference evidence="2" key="2">
    <citation type="submission" date="2016-02" db="EMBL/GenBank/DDBJ databases">
        <title>Draft genome sequence of five rapidly growing Mycobacterium species.</title>
        <authorList>
            <person name="Katahira K."/>
            <person name="Gotou Y."/>
            <person name="Iida K."/>
            <person name="Ogura Y."/>
            <person name="Hayashi T."/>
        </authorList>
    </citation>
    <scope>NUCLEOTIDE SEQUENCE [LARGE SCALE GENOMIC DNA]</scope>
    <source>
        <strain evidence="2">JCM15654</strain>
    </source>
</reference>
<evidence type="ECO:0000313" key="2">
    <source>
        <dbReference type="Proteomes" id="UP000069620"/>
    </source>
</evidence>
<organism evidence="1 2">
    <name type="scientific">Mycolicibacterium brisbanense</name>
    <dbReference type="NCBI Taxonomy" id="146020"/>
    <lineage>
        <taxon>Bacteria</taxon>
        <taxon>Bacillati</taxon>
        <taxon>Actinomycetota</taxon>
        <taxon>Actinomycetes</taxon>
        <taxon>Mycobacteriales</taxon>
        <taxon>Mycobacteriaceae</taxon>
        <taxon>Mycolicibacterium</taxon>
    </lineage>
</organism>
<protein>
    <submittedName>
        <fullName evidence="1">Uncharacterized protein</fullName>
    </submittedName>
</protein>
<reference evidence="2" key="1">
    <citation type="journal article" date="2016" name="Genome Announc.">
        <title>Draft Genome Sequences of Five Rapidly Growing Mycobacterium Species, M. thermoresistibile, M. fortuitum subsp. acetamidolyticum, M. canariasense, M. brisbanense, and M. novocastrense.</title>
        <authorList>
            <person name="Katahira K."/>
            <person name="Ogura Y."/>
            <person name="Gotoh Y."/>
            <person name="Hayashi T."/>
        </authorList>
    </citation>
    <scope>NUCLEOTIDE SEQUENCE [LARGE SCALE GENOMIC DNA]</scope>
    <source>
        <strain evidence="2">JCM15654</strain>
    </source>
</reference>
<proteinExistence type="predicted"/>
<dbReference type="EMBL" id="BCSX01000054">
    <property type="protein sequence ID" value="GAS92221.1"/>
    <property type="molecule type" value="Genomic_DNA"/>
</dbReference>
<gene>
    <name evidence="1" type="ORF">RMCB_6317</name>
</gene>